<dbReference type="AlphaFoldDB" id="A0A015NDB0"/>
<evidence type="ECO:0000313" key="3">
    <source>
        <dbReference type="EMBL" id="EXX77203.1"/>
    </source>
</evidence>
<protein>
    <submittedName>
        <fullName evidence="3">Mkk2p</fullName>
    </submittedName>
</protein>
<dbReference type="STRING" id="1432141.A0A015NDB0"/>
<dbReference type="EMBL" id="JEMT01011618">
    <property type="protein sequence ID" value="EXX77203.1"/>
    <property type="molecule type" value="Genomic_DNA"/>
</dbReference>
<dbReference type="Proteomes" id="UP000022910">
    <property type="component" value="Unassembled WGS sequence"/>
</dbReference>
<dbReference type="PANTHER" id="PTHR44329">
    <property type="entry name" value="SERINE/THREONINE-PROTEIN KINASE TNNI3K-RELATED"/>
    <property type="match status" value="1"/>
</dbReference>
<dbReference type="PROSITE" id="PS50011">
    <property type="entry name" value="PROTEIN_KINASE_DOM"/>
    <property type="match status" value="1"/>
</dbReference>
<evidence type="ECO:0000259" key="2">
    <source>
        <dbReference type="PROSITE" id="PS50011"/>
    </source>
</evidence>
<sequence length="801" mass="93866">MDQFISENKLKWIPYNKFENIKYLNKGGFGIIYEATYNNYKVILKSLNYLNNSYESLNEFLNKWKIIDSNKIIKIYGFTKDPDTLNYMLAMEYANKGNLRGCLTEITKNWGQKLYMLYKIIIGLKDIHEKGLIHYNFHDGNILCNKYSENVYEIYISDYLRSYQLAKPFSKENSIYGIIPFMAPEILRGKPYTQASDIYSFSMIMWEFTSGIPPFNDKAHDLQLALSICKGERPEVIENTPQCFIDLMKKCWDEDSLKRPSASEILDTIEKWIFLSSNIENNKVLKSNIMEFINAPIGYNNLIVESHLQAYYTSKLLDFTSKELNKILKESQGLKDDDDIEQELLKLGMIAETSSQNELKEVYQNIQIKLVDLQQKNFQFEQDNQILRLNLAVQIKEFAEKENTLQTQITLLQKQALLASDLTENLEQNKLINQQIQIQIDHLEQEKIGLQEKIIQTEANNQELKFQQESLIEQKEQLENKISQPQDNYKAIEQGKIKLHNMGRGLSQDHKLKAKLEKEIAQLEQKLIIEDQIKMQLTQVLQIKEDKVNELEQRLVVLDYERIERLKDKEKELSKVIEELVNKLTSGENTKEIHKEKESKQREMVELQQELSKTSAFYYSNKKKQVLNQANNFLKAKDNFLASREEAIKKLQNCCNNLERFTNKERNTIGSISDMKIFKLADKYTKEFQNTLVKYSDGLLQLNKVYDSLVDIVQKNKELEVSLVVENMLKLNSFNLDKYNIFKFVTNSQEGARTQLNSNMMMEDIDSLRKNLNELKSELKQEKKELKNLAEIRINYIDGSL</sequence>
<dbReference type="InterPro" id="IPR000719">
    <property type="entry name" value="Prot_kinase_dom"/>
</dbReference>
<dbReference type="Pfam" id="PF07714">
    <property type="entry name" value="PK_Tyr_Ser-Thr"/>
    <property type="match status" value="1"/>
</dbReference>
<dbReference type="OMA" id="FLFNNGR"/>
<keyword evidence="1" id="KW-0175">Coiled coil</keyword>
<keyword evidence="4" id="KW-1185">Reference proteome</keyword>
<dbReference type="InterPro" id="IPR051681">
    <property type="entry name" value="Ser/Thr_Kinases-Pseudokinases"/>
</dbReference>
<dbReference type="SUPFAM" id="SSF56112">
    <property type="entry name" value="Protein kinase-like (PK-like)"/>
    <property type="match status" value="1"/>
</dbReference>
<organism evidence="3 4">
    <name type="scientific">Rhizophagus irregularis (strain DAOM 197198w)</name>
    <name type="common">Glomus intraradices</name>
    <dbReference type="NCBI Taxonomy" id="1432141"/>
    <lineage>
        <taxon>Eukaryota</taxon>
        <taxon>Fungi</taxon>
        <taxon>Fungi incertae sedis</taxon>
        <taxon>Mucoromycota</taxon>
        <taxon>Glomeromycotina</taxon>
        <taxon>Glomeromycetes</taxon>
        <taxon>Glomerales</taxon>
        <taxon>Glomeraceae</taxon>
        <taxon>Rhizophagus</taxon>
    </lineage>
</organism>
<dbReference type="Gene3D" id="1.10.510.10">
    <property type="entry name" value="Transferase(Phosphotransferase) domain 1"/>
    <property type="match status" value="1"/>
</dbReference>
<dbReference type="InterPro" id="IPR011009">
    <property type="entry name" value="Kinase-like_dom_sf"/>
</dbReference>
<dbReference type="InterPro" id="IPR001245">
    <property type="entry name" value="Ser-Thr/Tyr_kinase_cat_dom"/>
</dbReference>
<name>A0A015NDB0_RHIIW</name>
<feature type="coiled-coil region" evidence="1">
    <location>
        <begin position="506"/>
        <end position="610"/>
    </location>
</feature>
<dbReference type="OrthoDB" id="2397786at2759"/>
<accession>A0A015NDB0</accession>
<reference evidence="3 4" key="1">
    <citation type="submission" date="2014-02" db="EMBL/GenBank/DDBJ databases">
        <title>Single nucleus genome sequencing reveals high similarity among nuclei of an endomycorrhizal fungus.</title>
        <authorList>
            <person name="Lin K."/>
            <person name="Geurts R."/>
            <person name="Zhang Z."/>
            <person name="Limpens E."/>
            <person name="Saunders D.G."/>
            <person name="Mu D."/>
            <person name="Pang E."/>
            <person name="Cao H."/>
            <person name="Cha H."/>
            <person name="Lin T."/>
            <person name="Zhou Q."/>
            <person name="Shang Y."/>
            <person name="Li Y."/>
            <person name="Ivanov S."/>
            <person name="Sharma T."/>
            <person name="Velzen R.V."/>
            <person name="Ruijter N.D."/>
            <person name="Aanen D.K."/>
            <person name="Win J."/>
            <person name="Kamoun S."/>
            <person name="Bisseling T."/>
            <person name="Huang S."/>
        </authorList>
    </citation>
    <scope>NUCLEOTIDE SEQUENCE [LARGE SCALE GENOMIC DNA]</scope>
    <source>
        <strain evidence="4">DAOM197198w</strain>
    </source>
</reference>
<feature type="coiled-coil region" evidence="1">
    <location>
        <begin position="356"/>
        <end position="481"/>
    </location>
</feature>
<dbReference type="GO" id="GO:0005524">
    <property type="term" value="F:ATP binding"/>
    <property type="evidence" value="ECO:0007669"/>
    <property type="project" value="InterPro"/>
</dbReference>
<dbReference type="GO" id="GO:0004674">
    <property type="term" value="F:protein serine/threonine kinase activity"/>
    <property type="evidence" value="ECO:0007669"/>
    <property type="project" value="TreeGrafter"/>
</dbReference>
<evidence type="ECO:0000256" key="1">
    <source>
        <dbReference type="SAM" id="Coils"/>
    </source>
</evidence>
<feature type="coiled-coil region" evidence="1">
    <location>
        <begin position="758"/>
        <end position="792"/>
    </location>
</feature>
<gene>
    <name evidence="3" type="ORF">RirG_025910</name>
</gene>
<evidence type="ECO:0000313" key="4">
    <source>
        <dbReference type="Proteomes" id="UP000022910"/>
    </source>
</evidence>
<dbReference type="HOGENOM" id="CLU_013196_0_0_1"/>
<comment type="caution">
    <text evidence="3">The sequence shown here is derived from an EMBL/GenBank/DDBJ whole genome shotgun (WGS) entry which is preliminary data.</text>
</comment>
<feature type="domain" description="Protein kinase" evidence="2">
    <location>
        <begin position="18"/>
        <end position="273"/>
    </location>
</feature>
<proteinExistence type="predicted"/>